<dbReference type="InterPro" id="IPR050661">
    <property type="entry name" value="BglG_antiterminators"/>
</dbReference>
<dbReference type="InterPro" id="IPR036388">
    <property type="entry name" value="WH-like_DNA-bd_sf"/>
</dbReference>
<accession>R2SG28</accession>
<dbReference type="PANTHER" id="PTHR30185:SF18">
    <property type="entry name" value="TRANSCRIPTIONAL REGULATOR MTLR"/>
    <property type="match status" value="1"/>
</dbReference>
<protein>
    <recommendedName>
        <fullName evidence="3">Mga helix-turn-helix domain-containing protein</fullName>
    </recommendedName>
</protein>
<dbReference type="eggNOG" id="COG3711">
    <property type="taxonomic scope" value="Bacteria"/>
</dbReference>
<dbReference type="OrthoDB" id="2172289at2"/>
<dbReference type="STRING" id="160454.RV10_GL001909"/>
<evidence type="ECO:0000259" key="3">
    <source>
        <dbReference type="Pfam" id="PF05043"/>
    </source>
</evidence>
<dbReference type="Proteomes" id="UP000013782">
    <property type="component" value="Unassembled WGS sequence"/>
</dbReference>
<dbReference type="EMBL" id="AJAQ01000015">
    <property type="protein sequence ID" value="EOH94300.1"/>
    <property type="molecule type" value="Genomic_DNA"/>
</dbReference>
<evidence type="ECO:0000313" key="4">
    <source>
        <dbReference type="EMBL" id="EOH94300.1"/>
    </source>
</evidence>
<comment type="caution">
    <text evidence="4">The sequence shown here is derived from an EMBL/GenBank/DDBJ whole genome shotgun (WGS) entry which is preliminary data.</text>
</comment>
<dbReference type="PATRIC" id="fig|1158607.3.peg.2006"/>
<reference evidence="4 5" key="1">
    <citation type="submission" date="2013-02" db="EMBL/GenBank/DDBJ databases">
        <title>The Genome Sequence of Enterococcus pallens BAA-351.</title>
        <authorList>
            <consortium name="The Broad Institute Genome Sequencing Platform"/>
            <consortium name="The Broad Institute Genome Sequencing Center for Infectious Disease"/>
            <person name="Earl A.M."/>
            <person name="Gilmore M.S."/>
            <person name="Lebreton F."/>
            <person name="Walker B."/>
            <person name="Young S.K."/>
            <person name="Zeng Q."/>
            <person name="Gargeya S."/>
            <person name="Fitzgerald M."/>
            <person name="Haas B."/>
            <person name="Abouelleil A."/>
            <person name="Alvarado L."/>
            <person name="Arachchi H.M."/>
            <person name="Berlin A.M."/>
            <person name="Chapman S.B."/>
            <person name="Dewar J."/>
            <person name="Goldberg J."/>
            <person name="Griggs A."/>
            <person name="Gujja S."/>
            <person name="Hansen M."/>
            <person name="Howarth C."/>
            <person name="Imamovic A."/>
            <person name="Larimer J."/>
            <person name="McCowan C."/>
            <person name="Murphy C."/>
            <person name="Neiman D."/>
            <person name="Pearson M."/>
            <person name="Priest M."/>
            <person name="Roberts A."/>
            <person name="Saif S."/>
            <person name="Shea T."/>
            <person name="Sisk P."/>
            <person name="Sykes S."/>
            <person name="Wortman J."/>
            <person name="Nusbaum C."/>
            <person name="Birren B."/>
        </authorList>
    </citation>
    <scope>NUCLEOTIDE SEQUENCE [LARGE SCALE GENOMIC DNA]</scope>
    <source>
        <strain evidence="4 5">ATCC BAA-351</strain>
    </source>
</reference>
<dbReference type="RefSeq" id="WP_010757026.1">
    <property type="nucleotide sequence ID" value="NZ_ASWD01000001.1"/>
</dbReference>
<keyword evidence="2" id="KW-0804">Transcription</keyword>
<dbReference type="AlphaFoldDB" id="R2SG28"/>
<feature type="domain" description="Mga helix-turn-helix" evidence="3">
    <location>
        <begin position="75"/>
        <end position="159"/>
    </location>
</feature>
<evidence type="ECO:0000256" key="2">
    <source>
        <dbReference type="ARBA" id="ARBA00023163"/>
    </source>
</evidence>
<proteinExistence type="predicted"/>
<dbReference type="Gene3D" id="1.10.10.10">
    <property type="entry name" value="Winged helix-like DNA-binding domain superfamily/Winged helix DNA-binding domain"/>
    <property type="match status" value="1"/>
</dbReference>
<keyword evidence="5" id="KW-1185">Reference proteome</keyword>
<evidence type="ECO:0000256" key="1">
    <source>
        <dbReference type="ARBA" id="ARBA00023015"/>
    </source>
</evidence>
<dbReference type="InterPro" id="IPR007737">
    <property type="entry name" value="Mga_HTH"/>
</dbReference>
<evidence type="ECO:0000313" key="5">
    <source>
        <dbReference type="Proteomes" id="UP000013782"/>
    </source>
</evidence>
<name>R2SG28_9ENTE</name>
<gene>
    <name evidence="4" type="ORF">UAU_02035</name>
</gene>
<dbReference type="Pfam" id="PF05043">
    <property type="entry name" value="Mga"/>
    <property type="match status" value="1"/>
</dbReference>
<organism evidence="4 5">
    <name type="scientific">Enterococcus pallens ATCC BAA-351</name>
    <dbReference type="NCBI Taxonomy" id="1158607"/>
    <lineage>
        <taxon>Bacteria</taxon>
        <taxon>Bacillati</taxon>
        <taxon>Bacillota</taxon>
        <taxon>Bacilli</taxon>
        <taxon>Lactobacillales</taxon>
        <taxon>Enterococcaceae</taxon>
        <taxon>Enterococcus</taxon>
    </lineage>
</organism>
<dbReference type="PANTHER" id="PTHR30185">
    <property type="entry name" value="CRYPTIC BETA-GLUCOSIDE BGL OPERON ANTITERMINATOR"/>
    <property type="match status" value="1"/>
</dbReference>
<dbReference type="HOGENOM" id="CLU_040900_0_0_9"/>
<sequence>MYLRELLKRETQRRIYIVELLYYADSPLSADYLTSALNCSLPALHSDIYALNNEAFPLNIVKSHGGYAIQFHSYASIDSLYAEVIKTSLDFQVLKQVFFQKFYSIQKNANYLKCSFSSFYTKVTQFDYFFLQWGISLRTRPLKIEGNEKLLRHFYYLLFKEHRLAFHEYGFSDTLLRLIDRYIREVLIINQVENTMNTHFHLMHHFLICLHRRRRGYQLNFKQTNPIGLQLPEKSAHSELALRIKQECRITLCDALMIEALWPFFSGNLVLTAHQQAVLQQNNSALAHFYSQHIKLLSKLNQAVGNTLTEEEIQLALRHLGNELFIYYPKQRPMQILSQQRKYSLLRLKKIYARPINQLTNLIESFLKHLQLPTYEETIETYLWSLIVSIDNLMDRLSVQAAPLTVLLLSDASPNQERFWQNVLKNWIDGPLDCHFHRDPCITQQELSHLTKNYDLLITDVTMPELKSFCPVITINSYPTTKDFAIIQQFIDSYDPSCPQNKGKVV</sequence>
<keyword evidence="1" id="KW-0805">Transcription regulation</keyword>